<evidence type="ECO:0000313" key="5">
    <source>
        <dbReference type="Proteomes" id="UP000023785"/>
    </source>
</evidence>
<gene>
    <name evidence="4" type="ORF">P256_00500</name>
</gene>
<name>V2TPU6_9GAMM</name>
<accession>V2TPU6</accession>
<dbReference type="HOGENOM" id="CLU_021467_1_0_6"/>
<dbReference type="eggNOG" id="COG3178">
    <property type="taxonomic scope" value="Bacteria"/>
</dbReference>
<dbReference type="SUPFAM" id="SSF56112">
    <property type="entry name" value="Protein kinase-like (PK-like)"/>
    <property type="match status" value="1"/>
</dbReference>
<proteinExistence type="predicted"/>
<keyword evidence="1" id="KW-0547">Nucleotide-binding</keyword>
<dbReference type="PATRIC" id="fig|1392540.3.peg.490"/>
<dbReference type="Proteomes" id="UP000023785">
    <property type="component" value="Unassembled WGS sequence"/>
</dbReference>
<keyword evidence="5" id="KW-1185">Reference proteome</keyword>
<evidence type="ECO:0000313" key="4">
    <source>
        <dbReference type="EMBL" id="ESK40061.1"/>
    </source>
</evidence>
<dbReference type="EMBL" id="AYER01000003">
    <property type="protein sequence ID" value="ESK40061.1"/>
    <property type="molecule type" value="Genomic_DNA"/>
</dbReference>
<evidence type="ECO:0000256" key="2">
    <source>
        <dbReference type="ARBA" id="ARBA00022840"/>
    </source>
</evidence>
<dbReference type="AlphaFoldDB" id="V2TPU6"/>
<dbReference type="PANTHER" id="PTHR33540:SF1">
    <property type="entry name" value="N-ACETYLMURAMATE_N-ACETYLGLUCOSAMINE KINASE"/>
    <property type="match status" value="1"/>
</dbReference>
<evidence type="ECO:0000259" key="3">
    <source>
        <dbReference type="Pfam" id="PF01636"/>
    </source>
</evidence>
<protein>
    <recommendedName>
        <fullName evidence="3">Aminoglycoside phosphotransferase domain-containing protein</fullName>
    </recommendedName>
</protein>
<dbReference type="Gene3D" id="3.90.1200.10">
    <property type="match status" value="1"/>
</dbReference>
<comment type="caution">
    <text evidence="4">The sequence shown here is derived from an EMBL/GenBank/DDBJ whole genome shotgun (WGS) entry which is preliminary data.</text>
</comment>
<sequence>MGLNLCLYLDILQMNKKRERLIKDWLTIVLRSDQFEINYLAGDASFRRYARVIYDNKTFMLMDAPPDKEDCVPFVSVAEFLYKNNVRVPIIEAKDLENGLLLLEDFGDVVLAQQLNASTVDQYYQQCFEQLIQLQASSTLNVIPNYSYEKLVAEMNLFVEWFLPSLEIMPTEQQIQDITNTFHLLASNAIAQPQVFVHRDFHSRNLMKLATGKELGVIDFQDAVVGADTYDLMSLIRDAYVQWPQAQVEMWITQFYNLLPRNTQAGRSLEQFHKDANFMSLQRHIKILGIFVRLFKRDGKQGYLKDLPRVMWYVLNESQKYPELEALHQFLKNQVMPKFDQVYGVYLEV</sequence>
<keyword evidence="2" id="KW-0067">ATP-binding</keyword>
<dbReference type="PANTHER" id="PTHR33540">
    <property type="entry name" value="TRNA THREONYLCARBAMOYLADENOSINE BIOSYNTHESIS PROTEIN TSAE"/>
    <property type="match status" value="1"/>
</dbReference>
<reference evidence="4 5" key="1">
    <citation type="submission" date="2013-10" db="EMBL/GenBank/DDBJ databases">
        <title>The Genome Sequence of Acinetobacter nectaris CIP 110549.</title>
        <authorList>
            <consortium name="The Broad Institute Genomics Platform"/>
            <consortium name="The Broad Institute Genome Sequencing Center for Infectious Disease"/>
            <person name="Cerqueira G."/>
            <person name="Feldgarden M."/>
            <person name="Courvalin P."/>
            <person name="Grillot-Courvalin C."/>
            <person name="Clermont D."/>
            <person name="Rocha E."/>
            <person name="Yoon E.-J."/>
            <person name="Nemec A."/>
            <person name="Young S.K."/>
            <person name="Zeng Q."/>
            <person name="Gargeya S."/>
            <person name="Fitzgerald M."/>
            <person name="Abouelleil A."/>
            <person name="Alvarado L."/>
            <person name="Berlin A.M."/>
            <person name="Chapman S.B."/>
            <person name="Gainer-Dewar J."/>
            <person name="Goldberg J."/>
            <person name="Gnerre S."/>
            <person name="Griggs A."/>
            <person name="Gujja S."/>
            <person name="Hansen M."/>
            <person name="Howarth C."/>
            <person name="Imamovic A."/>
            <person name="Ireland A."/>
            <person name="Larimer J."/>
            <person name="McCowan C."/>
            <person name="Murphy C."/>
            <person name="Pearson M."/>
            <person name="Poon T.W."/>
            <person name="Priest M."/>
            <person name="Roberts A."/>
            <person name="Saif S."/>
            <person name="Shea T."/>
            <person name="Sykes S."/>
            <person name="Wortman J."/>
            <person name="Nusbaum C."/>
            <person name="Birren B."/>
        </authorList>
    </citation>
    <scope>NUCLEOTIDE SEQUENCE [LARGE SCALE GENOMIC DNA]</scope>
    <source>
        <strain evidence="4 5">CIP 110549</strain>
    </source>
</reference>
<dbReference type="GO" id="GO:0005524">
    <property type="term" value="F:ATP binding"/>
    <property type="evidence" value="ECO:0007669"/>
    <property type="project" value="UniProtKB-KW"/>
</dbReference>
<dbReference type="InterPro" id="IPR002575">
    <property type="entry name" value="Aminoglycoside_PTrfase"/>
</dbReference>
<organism evidence="4 5">
    <name type="scientific">Acinetobacter nectaris CIP 110549</name>
    <dbReference type="NCBI Taxonomy" id="1392540"/>
    <lineage>
        <taxon>Bacteria</taxon>
        <taxon>Pseudomonadati</taxon>
        <taxon>Pseudomonadota</taxon>
        <taxon>Gammaproteobacteria</taxon>
        <taxon>Moraxellales</taxon>
        <taxon>Moraxellaceae</taxon>
        <taxon>Acinetobacter</taxon>
    </lineage>
</organism>
<feature type="domain" description="Aminoglycoside phosphotransferase" evidence="3">
    <location>
        <begin position="38"/>
        <end position="251"/>
    </location>
</feature>
<dbReference type="Gene3D" id="3.30.200.20">
    <property type="entry name" value="Phosphorylase Kinase, domain 1"/>
    <property type="match status" value="1"/>
</dbReference>
<dbReference type="InterPro" id="IPR011009">
    <property type="entry name" value="Kinase-like_dom_sf"/>
</dbReference>
<evidence type="ECO:0000256" key="1">
    <source>
        <dbReference type="ARBA" id="ARBA00022741"/>
    </source>
</evidence>
<dbReference type="STRING" id="1392540.P256_00500"/>
<dbReference type="Pfam" id="PF01636">
    <property type="entry name" value="APH"/>
    <property type="match status" value="1"/>
</dbReference>